<dbReference type="AlphaFoldDB" id="A0A5B7GI05"/>
<evidence type="ECO:0000313" key="2">
    <source>
        <dbReference type="Proteomes" id="UP000324222"/>
    </source>
</evidence>
<comment type="caution">
    <text evidence="1">The sequence shown here is derived from an EMBL/GenBank/DDBJ whole genome shotgun (WGS) entry which is preliminary data.</text>
</comment>
<dbReference type="Proteomes" id="UP000324222">
    <property type="component" value="Unassembled WGS sequence"/>
</dbReference>
<reference evidence="1 2" key="1">
    <citation type="submission" date="2019-05" db="EMBL/GenBank/DDBJ databases">
        <title>Another draft genome of Portunus trituberculatus and its Hox gene families provides insights of decapod evolution.</title>
        <authorList>
            <person name="Jeong J.-H."/>
            <person name="Song I."/>
            <person name="Kim S."/>
            <person name="Choi T."/>
            <person name="Kim D."/>
            <person name="Ryu S."/>
            <person name="Kim W."/>
        </authorList>
    </citation>
    <scope>NUCLEOTIDE SEQUENCE [LARGE SCALE GENOMIC DNA]</scope>
    <source>
        <tissue evidence="1">Muscle</tissue>
    </source>
</reference>
<gene>
    <name evidence="1" type="primary">hsdl1</name>
    <name evidence="1" type="ORF">E2C01_050843</name>
</gene>
<name>A0A5B7GI05_PORTR</name>
<organism evidence="1 2">
    <name type="scientific">Portunus trituberculatus</name>
    <name type="common">Swimming crab</name>
    <name type="synonym">Neptunus trituberculatus</name>
    <dbReference type="NCBI Taxonomy" id="210409"/>
    <lineage>
        <taxon>Eukaryota</taxon>
        <taxon>Metazoa</taxon>
        <taxon>Ecdysozoa</taxon>
        <taxon>Arthropoda</taxon>
        <taxon>Crustacea</taxon>
        <taxon>Multicrustacea</taxon>
        <taxon>Malacostraca</taxon>
        <taxon>Eumalacostraca</taxon>
        <taxon>Eucarida</taxon>
        <taxon>Decapoda</taxon>
        <taxon>Pleocyemata</taxon>
        <taxon>Brachyura</taxon>
        <taxon>Eubrachyura</taxon>
        <taxon>Portunoidea</taxon>
        <taxon>Portunidae</taxon>
        <taxon>Portuninae</taxon>
        <taxon>Portunus</taxon>
    </lineage>
</organism>
<protein>
    <submittedName>
        <fullName evidence="1">Inactive hydroxysteroid dehydrogenase-like protein 1</fullName>
    </submittedName>
</protein>
<proteinExistence type="predicted"/>
<dbReference type="EMBL" id="VSRR010014322">
    <property type="protein sequence ID" value="MPC56877.1"/>
    <property type="molecule type" value="Genomic_DNA"/>
</dbReference>
<accession>A0A5B7GI05</accession>
<keyword evidence="2" id="KW-1185">Reference proteome</keyword>
<evidence type="ECO:0000313" key="1">
    <source>
        <dbReference type="EMBL" id="MPC56877.1"/>
    </source>
</evidence>
<sequence length="47" mass="4986">MPSSYPPSLPGVFVPTAQTYASSAINTLGYARHTTGYWAHSLQVGVC</sequence>